<reference evidence="5" key="1">
    <citation type="submission" date="2025-08" db="UniProtKB">
        <authorList>
            <consortium name="RefSeq"/>
        </authorList>
    </citation>
    <scope>IDENTIFICATION</scope>
    <source>
        <tissue evidence="5">Gonad</tissue>
    </source>
</reference>
<name>A0A6P4YH23_BRABE</name>
<dbReference type="PROSITE" id="PS50222">
    <property type="entry name" value="EF_HAND_2"/>
    <property type="match status" value="4"/>
</dbReference>
<feature type="domain" description="EF-hand" evidence="3">
    <location>
        <begin position="11"/>
        <end position="46"/>
    </location>
</feature>
<dbReference type="InterPro" id="IPR018247">
    <property type="entry name" value="EF_Hand_1_Ca_BS"/>
</dbReference>
<dbReference type="PANTHER" id="PTHR23048">
    <property type="entry name" value="MYOSIN LIGHT CHAIN 1, 3"/>
    <property type="match status" value="1"/>
</dbReference>
<proteinExistence type="predicted"/>
<dbReference type="InterPro" id="IPR050230">
    <property type="entry name" value="CALM/Myosin/TropC-like"/>
</dbReference>
<evidence type="ECO:0000259" key="3">
    <source>
        <dbReference type="PROSITE" id="PS50222"/>
    </source>
</evidence>
<dbReference type="Pfam" id="PF13499">
    <property type="entry name" value="EF-hand_7"/>
    <property type="match status" value="2"/>
</dbReference>
<feature type="domain" description="EF-hand" evidence="3">
    <location>
        <begin position="87"/>
        <end position="122"/>
    </location>
</feature>
<feature type="domain" description="EF-hand" evidence="3">
    <location>
        <begin position="49"/>
        <end position="84"/>
    </location>
</feature>
<evidence type="ECO:0000313" key="5">
    <source>
        <dbReference type="RefSeq" id="XP_019616301.1"/>
    </source>
</evidence>
<dbReference type="SUPFAM" id="SSF47473">
    <property type="entry name" value="EF-hand"/>
    <property type="match status" value="1"/>
</dbReference>
<dbReference type="InterPro" id="IPR002048">
    <property type="entry name" value="EF_hand_dom"/>
</dbReference>
<protein>
    <submittedName>
        <fullName evidence="5">Calmodulin-beta-like</fullName>
    </submittedName>
</protein>
<keyword evidence="4" id="KW-1185">Reference proteome</keyword>
<keyword evidence="1" id="KW-0677">Repeat</keyword>
<dbReference type="PROSITE" id="PS00018">
    <property type="entry name" value="EF_HAND_1"/>
    <property type="match status" value="3"/>
</dbReference>
<gene>
    <name evidence="5" type="primary">LOC109463874</name>
</gene>
<evidence type="ECO:0000313" key="4">
    <source>
        <dbReference type="Proteomes" id="UP000515135"/>
    </source>
</evidence>
<accession>A0A6P4YH23</accession>
<organism evidence="4 5">
    <name type="scientific">Branchiostoma belcheri</name>
    <name type="common">Amphioxus</name>
    <dbReference type="NCBI Taxonomy" id="7741"/>
    <lineage>
        <taxon>Eukaryota</taxon>
        <taxon>Metazoa</taxon>
        <taxon>Chordata</taxon>
        <taxon>Cephalochordata</taxon>
        <taxon>Leptocardii</taxon>
        <taxon>Amphioxiformes</taxon>
        <taxon>Branchiostomatidae</taxon>
        <taxon>Branchiostoma</taxon>
    </lineage>
</organism>
<dbReference type="InterPro" id="IPR011992">
    <property type="entry name" value="EF-hand-dom_pair"/>
</dbReference>
<dbReference type="PANTHER" id="PTHR23048:SF0">
    <property type="entry name" value="CALMODULIN LIKE 3"/>
    <property type="match status" value="1"/>
</dbReference>
<dbReference type="GO" id="GO:0005509">
    <property type="term" value="F:calcium ion binding"/>
    <property type="evidence" value="ECO:0007669"/>
    <property type="project" value="InterPro"/>
</dbReference>
<keyword evidence="2" id="KW-0106">Calcium</keyword>
<evidence type="ECO:0000256" key="1">
    <source>
        <dbReference type="ARBA" id="ARBA00022737"/>
    </source>
</evidence>
<sequence>MAADHPKFDDKQKDLFKKCFQMLDKDKDGFLLSRDLGKAMMSLGIKPMPSDTALKASLVAYDLDENDMMDFEEFLNFMFFLKQVLTPDSQFARETFIKHDKDGNGVLDKAELKEAIKSLGRVHNDKTIDLMVKMADKNGDDVIQYEEFVQMITPRSK</sequence>
<dbReference type="KEGG" id="bbel:109463874"/>
<dbReference type="RefSeq" id="XP_019616301.1">
    <property type="nucleotide sequence ID" value="XM_019760742.1"/>
</dbReference>
<feature type="domain" description="EF-hand" evidence="3">
    <location>
        <begin position="123"/>
        <end position="157"/>
    </location>
</feature>
<dbReference type="Proteomes" id="UP000515135">
    <property type="component" value="Unplaced"/>
</dbReference>
<dbReference type="OrthoDB" id="6229588at2759"/>
<dbReference type="AlphaFoldDB" id="A0A6P4YH23"/>
<dbReference type="GO" id="GO:0016460">
    <property type="term" value="C:myosin II complex"/>
    <property type="evidence" value="ECO:0007669"/>
    <property type="project" value="TreeGrafter"/>
</dbReference>
<dbReference type="FunFam" id="1.10.238.10:FF:000003">
    <property type="entry name" value="Calmodulin A"/>
    <property type="match status" value="1"/>
</dbReference>
<dbReference type="SMART" id="SM00054">
    <property type="entry name" value="EFh"/>
    <property type="match status" value="4"/>
</dbReference>
<dbReference type="GeneID" id="109463874"/>
<evidence type="ECO:0000256" key="2">
    <source>
        <dbReference type="ARBA" id="ARBA00022837"/>
    </source>
</evidence>
<dbReference type="Gene3D" id="1.10.238.10">
    <property type="entry name" value="EF-hand"/>
    <property type="match status" value="2"/>
</dbReference>